<feature type="DNA-binding region" description="H-T-H motif" evidence="4">
    <location>
        <begin position="46"/>
        <end position="65"/>
    </location>
</feature>
<sequence length="149" mass="16445">MQDSHPRRLPRGRHALAREEVQRIQRGRLCAAMAEVMAEKGYVGTSVADVLKQAGVSRQSFYELFDSKLDCFMATFECAGEIMLERLTGAVDKAAPTTSDPMALLERAIAAYLQALSDELPYARLFLVEVCAAGPEAIRRRARLQGVIS</sequence>
<keyword evidence="1" id="KW-0805">Transcription regulation</keyword>
<evidence type="ECO:0000313" key="6">
    <source>
        <dbReference type="EMBL" id="MFD0855920.1"/>
    </source>
</evidence>
<name>A0ABW3CN16_9ACTN</name>
<proteinExistence type="predicted"/>
<evidence type="ECO:0000256" key="1">
    <source>
        <dbReference type="ARBA" id="ARBA00023015"/>
    </source>
</evidence>
<dbReference type="InterPro" id="IPR009057">
    <property type="entry name" value="Homeodomain-like_sf"/>
</dbReference>
<evidence type="ECO:0000256" key="4">
    <source>
        <dbReference type="PROSITE-ProRule" id="PRU00335"/>
    </source>
</evidence>
<dbReference type="PANTHER" id="PTHR47506:SF1">
    <property type="entry name" value="HTH-TYPE TRANSCRIPTIONAL REGULATOR YJDC"/>
    <property type="match status" value="1"/>
</dbReference>
<dbReference type="PROSITE" id="PS50977">
    <property type="entry name" value="HTH_TETR_2"/>
    <property type="match status" value="1"/>
</dbReference>
<evidence type="ECO:0000313" key="7">
    <source>
        <dbReference type="Proteomes" id="UP001597083"/>
    </source>
</evidence>
<reference evidence="7" key="1">
    <citation type="journal article" date="2019" name="Int. J. Syst. Evol. Microbiol.">
        <title>The Global Catalogue of Microorganisms (GCM) 10K type strain sequencing project: providing services to taxonomists for standard genome sequencing and annotation.</title>
        <authorList>
            <consortium name="The Broad Institute Genomics Platform"/>
            <consortium name="The Broad Institute Genome Sequencing Center for Infectious Disease"/>
            <person name="Wu L."/>
            <person name="Ma J."/>
        </authorList>
    </citation>
    <scope>NUCLEOTIDE SEQUENCE [LARGE SCALE GENOMIC DNA]</scope>
    <source>
        <strain evidence="7">JCM 31696</strain>
    </source>
</reference>
<comment type="caution">
    <text evidence="6">The sequence shown here is derived from an EMBL/GenBank/DDBJ whole genome shotgun (WGS) entry which is preliminary data.</text>
</comment>
<evidence type="ECO:0000256" key="3">
    <source>
        <dbReference type="ARBA" id="ARBA00023163"/>
    </source>
</evidence>
<keyword evidence="3" id="KW-0804">Transcription</keyword>
<dbReference type="Gene3D" id="1.10.10.60">
    <property type="entry name" value="Homeodomain-like"/>
    <property type="match status" value="1"/>
</dbReference>
<evidence type="ECO:0000256" key="2">
    <source>
        <dbReference type="ARBA" id="ARBA00023125"/>
    </source>
</evidence>
<dbReference type="SUPFAM" id="SSF46689">
    <property type="entry name" value="Homeodomain-like"/>
    <property type="match status" value="1"/>
</dbReference>
<dbReference type="InterPro" id="IPR001647">
    <property type="entry name" value="HTH_TetR"/>
</dbReference>
<keyword evidence="2 4" id="KW-0238">DNA-binding</keyword>
<feature type="non-terminal residue" evidence="6">
    <location>
        <position position="149"/>
    </location>
</feature>
<organism evidence="6 7">
    <name type="scientific">Actinomadura adrarensis</name>
    <dbReference type="NCBI Taxonomy" id="1819600"/>
    <lineage>
        <taxon>Bacteria</taxon>
        <taxon>Bacillati</taxon>
        <taxon>Actinomycetota</taxon>
        <taxon>Actinomycetes</taxon>
        <taxon>Streptosporangiales</taxon>
        <taxon>Thermomonosporaceae</taxon>
        <taxon>Actinomadura</taxon>
    </lineage>
</organism>
<protein>
    <submittedName>
        <fullName evidence="6">TetR/AcrR family transcriptional regulator</fullName>
    </submittedName>
</protein>
<accession>A0ABW3CN16</accession>
<feature type="domain" description="HTH tetR-type" evidence="5">
    <location>
        <begin position="23"/>
        <end position="83"/>
    </location>
</feature>
<dbReference type="Proteomes" id="UP001597083">
    <property type="component" value="Unassembled WGS sequence"/>
</dbReference>
<dbReference type="Pfam" id="PF00440">
    <property type="entry name" value="TetR_N"/>
    <property type="match status" value="1"/>
</dbReference>
<dbReference type="EMBL" id="JBHTIR010003857">
    <property type="protein sequence ID" value="MFD0855920.1"/>
    <property type="molecule type" value="Genomic_DNA"/>
</dbReference>
<dbReference type="PANTHER" id="PTHR47506">
    <property type="entry name" value="TRANSCRIPTIONAL REGULATORY PROTEIN"/>
    <property type="match status" value="1"/>
</dbReference>
<gene>
    <name evidence="6" type="ORF">ACFQ07_27020</name>
</gene>
<evidence type="ECO:0000259" key="5">
    <source>
        <dbReference type="PROSITE" id="PS50977"/>
    </source>
</evidence>
<keyword evidence="7" id="KW-1185">Reference proteome</keyword>
<dbReference type="Gene3D" id="1.10.357.10">
    <property type="entry name" value="Tetracycline Repressor, domain 2"/>
    <property type="match status" value="1"/>
</dbReference>